<keyword evidence="3" id="KW-0560">Oxidoreductase</keyword>
<reference evidence="5 6" key="1">
    <citation type="submission" date="2019-02" db="EMBL/GenBank/DDBJ databases">
        <title>Genome sequencing of the rare red list fungi Antrodiella citrinella (Flaviporus citrinellus).</title>
        <authorList>
            <person name="Buettner E."/>
            <person name="Kellner H."/>
        </authorList>
    </citation>
    <scope>NUCLEOTIDE SEQUENCE [LARGE SCALE GENOMIC DNA]</scope>
    <source>
        <strain evidence="5 6">DSM 108506</strain>
    </source>
</reference>
<dbReference type="PANTHER" id="PTHR46720:SF3">
    <property type="entry name" value="FAD-BINDING DOMAIN-CONTAINING PROTEIN-RELATED"/>
    <property type="match status" value="1"/>
</dbReference>
<proteinExistence type="predicted"/>
<evidence type="ECO:0000256" key="1">
    <source>
        <dbReference type="ARBA" id="ARBA00022630"/>
    </source>
</evidence>
<dbReference type="EMBL" id="SGPM01000067">
    <property type="protein sequence ID" value="THH30822.1"/>
    <property type="molecule type" value="Genomic_DNA"/>
</dbReference>
<evidence type="ECO:0000259" key="4">
    <source>
        <dbReference type="Pfam" id="PF01494"/>
    </source>
</evidence>
<gene>
    <name evidence="5" type="ORF">EUX98_g3390</name>
</gene>
<feature type="domain" description="FAD-binding" evidence="4">
    <location>
        <begin position="318"/>
        <end position="384"/>
    </location>
</feature>
<dbReference type="GO" id="GO:0044550">
    <property type="term" value="P:secondary metabolite biosynthetic process"/>
    <property type="evidence" value="ECO:0007669"/>
    <property type="project" value="TreeGrafter"/>
</dbReference>
<dbReference type="Proteomes" id="UP000308730">
    <property type="component" value="Unassembled WGS sequence"/>
</dbReference>
<evidence type="ECO:0000256" key="2">
    <source>
        <dbReference type="ARBA" id="ARBA00022827"/>
    </source>
</evidence>
<comment type="caution">
    <text evidence="5">The sequence shown here is derived from an EMBL/GenBank/DDBJ whole genome shotgun (WGS) entry which is preliminary data.</text>
</comment>
<sequence length="450" mass="49372">MPAPITPPPKLRMAVVGGGIGGLCLALALSKHSDIQVDVYEAAEQLKEIGAGVIFWERTWEVFRSMGLSDDLTEVSGAPIDPKPSVGFDYFRSDSPNAGHQFAQFKPPCKLLGLTKRLLHAEIILQDGCIRFHRAHFLDVLIKHLPEGIAHLKKRLLSYEDTDHGITLNFADGTTASADLLVGCDGIKSVVRKQMYEAEAAKGDPKLLQFIDPVWSGTMIYRALAPAERLFEACNGRRHRIMDDAAVYCGKNKHIVSYAVGKGATTVNIVAFATNPEDEGKTYDGPWVTGCSADEVRNHFVDQPLVWALHCLKPLPFYTKGQVTLLGDAAHAMLPHQGVGAVQAIEDAYLLAGLLGDAAVTKDTLQHALHAYEATRLPFANARMAGSRMNGLMYEFNSEHGDNYETLAPAITSQWNWQWENTAEDEVQKALLLMRGRIKTMPVASRGSNQ</sequence>
<dbReference type="SUPFAM" id="SSF54373">
    <property type="entry name" value="FAD-linked reductases, C-terminal domain"/>
    <property type="match status" value="1"/>
</dbReference>
<protein>
    <recommendedName>
        <fullName evidence="4">FAD-binding domain-containing protein</fullName>
    </recommendedName>
</protein>
<dbReference type="Pfam" id="PF01494">
    <property type="entry name" value="FAD_binding_3"/>
    <property type="match status" value="1"/>
</dbReference>
<organism evidence="5 6">
    <name type="scientific">Antrodiella citrinella</name>
    <dbReference type="NCBI Taxonomy" id="2447956"/>
    <lineage>
        <taxon>Eukaryota</taxon>
        <taxon>Fungi</taxon>
        <taxon>Dikarya</taxon>
        <taxon>Basidiomycota</taxon>
        <taxon>Agaricomycotina</taxon>
        <taxon>Agaricomycetes</taxon>
        <taxon>Polyporales</taxon>
        <taxon>Steccherinaceae</taxon>
        <taxon>Antrodiella</taxon>
    </lineage>
</organism>
<dbReference type="GO" id="GO:0071949">
    <property type="term" value="F:FAD binding"/>
    <property type="evidence" value="ECO:0007669"/>
    <property type="project" value="InterPro"/>
</dbReference>
<dbReference type="InterPro" id="IPR036188">
    <property type="entry name" value="FAD/NAD-bd_sf"/>
</dbReference>
<dbReference type="Gene3D" id="3.50.50.60">
    <property type="entry name" value="FAD/NAD(P)-binding domain"/>
    <property type="match status" value="1"/>
</dbReference>
<evidence type="ECO:0000313" key="5">
    <source>
        <dbReference type="EMBL" id="THH30822.1"/>
    </source>
</evidence>
<keyword evidence="2" id="KW-0274">FAD</keyword>
<dbReference type="Pfam" id="PF13450">
    <property type="entry name" value="NAD_binding_8"/>
    <property type="match status" value="1"/>
</dbReference>
<evidence type="ECO:0000313" key="6">
    <source>
        <dbReference type="Proteomes" id="UP000308730"/>
    </source>
</evidence>
<keyword evidence="6" id="KW-1185">Reference proteome</keyword>
<dbReference type="GO" id="GO:0016491">
    <property type="term" value="F:oxidoreductase activity"/>
    <property type="evidence" value="ECO:0007669"/>
    <property type="project" value="UniProtKB-KW"/>
</dbReference>
<dbReference type="SUPFAM" id="SSF51905">
    <property type="entry name" value="FAD/NAD(P)-binding domain"/>
    <property type="match status" value="1"/>
</dbReference>
<dbReference type="OrthoDB" id="417877at2759"/>
<dbReference type="PRINTS" id="PR00420">
    <property type="entry name" value="RNGMNOXGNASE"/>
</dbReference>
<dbReference type="InterPro" id="IPR002938">
    <property type="entry name" value="FAD-bd"/>
</dbReference>
<dbReference type="AlphaFoldDB" id="A0A4S4MWQ6"/>
<keyword evidence="1" id="KW-0285">Flavoprotein</keyword>
<dbReference type="InterPro" id="IPR051104">
    <property type="entry name" value="FAD_monoxygenase"/>
</dbReference>
<dbReference type="PANTHER" id="PTHR46720">
    <property type="entry name" value="HYDROXYLASE, PUTATIVE (AFU_ORTHOLOGUE AFUA_3G01460)-RELATED"/>
    <property type="match status" value="1"/>
</dbReference>
<evidence type="ECO:0000256" key="3">
    <source>
        <dbReference type="ARBA" id="ARBA00023002"/>
    </source>
</evidence>
<accession>A0A4S4MWQ6</accession>
<name>A0A4S4MWQ6_9APHY</name>